<reference evidence="2 3" key="1">
    <citation type="journal article" date="2013" name="Genome Biol.">
        <title>Comparative genomics of the core and accessory genomes of 48 Sinorhizobium strains comprising five genospecies.</title>
        <authorList>
            <person name="Sugawara M."/>
            <person name="Epstein B."/>
            <person name="Badgley B.D."/>
            <person name="Unno T."/>
            <person name="Xu L."/>
            <person name="Reese J."/>
            <person name="Gyaneshwar P."/>
            <person name="Denny R."/>
            <person name="Mudge J."/>
            <person name="Bharti A.K."/>
            <person name="Farmer A.D."/>
            <person name="May G.D."/>
            <person name="Woodward J.E."/>
            <person name="Medigue C."/>
            <person name="Vallenet D."/>
            <person name="Lajus A."/>
            <person name="Rouy Z."/>
            <person name="Martinez-Vaz B."/>
            <person name="Tiffin P."/>
            <person name="Young N.D."/>
            <person name="Sadowsky M.J."/>
        </authorList>
    </citation>
    <scope>NUCLEOTIDE SEQUENCE [LARGE SCALE GENOMIC DNA]</scope>
    <source>
        <strain evidence="2 3">USDA4894</strain>
    </source>
</reference>
<dbReference type="AlphaFoldDB" id="A0A6N7LET4"/>
<evidence type="ECO:0000259" key="1">
    <source>
        <dbReference type="PROSITE" id="PS50995"/>
    </source>
</evidence>
<dbReference type="OrthoDB" id="9793286at2"/>
<dbReference type="EMBL" id="WITC01000042">
    <property type="protein sequence ID" value="MQX15425.1"/>
    <property type="molecule type" value="Genomic_DNA"/>
</dbReference>
<proteinExistence type="predicted"/>
<gene>
    <name evidence="2" type="ORF">GHK62_11775</name>
</gene>
<comment type="caution">
    <text evidence="2">The sequence shown here is derived from an EMBL/GenBank/DDBJ whole genome shotgun (WGS) entry which is preliminary data.</text>
</comment>
<dbReference type="Gene3D" id="1.10.10.10">
    <property type="entry name" value="Winged helix-like DNA-binding domain superfamily/Winged helix DNA-binding domain"/>
    <property type="match status" value="1"/>
</dbReference>
<dbReference type="GO" id="GO:0003677">
    <property type="term" value="F:DNA binding"/>
    <property type="evidence" value="ECO:0007669"/>
    <property type="project" value="UniProtKB-KW"/>
</dbReference>
<dbReference type="InterPro" id="IPR039422">
    <property type="entry name" value="MarR/SlyA-like"/>
</dbReference>
<dbReference type="Proteomes" id="UP000439983">
    <property type="component" value="Unassembled WGS sequence"/>
</dbReference>
<dbReference type="GO" id="GO:0003700">
    <property type="term" value="F:DNA-binding transcription factor activity"/>
    <property type="evidence" value="ECO:0007669"/>
    <property type="project" value="InterPro"/>
</dbReference>
<keyword evidence="3" id="KW-1185">Reference proteome</keyword>
<accession>A0A6N7LET4</accession>
<keyword evidence="2" id="KW-0238">DNA-binding</keyword>
<dbReference type="SMART" id="SM00347">
    <property type="entry name" value="HTH_MARR"/>
    <property type="match status" value="1"/>
</dbReference>
<dbReference type="PANTHER" id="PTHR33164:SF102">
    <property type="entry name" value="TRANSCRIPTIONAL REGULATORY PROTEIN"/>
    <property type="match status" value="1"/>
</dbReference>
<dbReference type="PANTHER" id="PTHR33164">
    <property type="entry name" value="TRANSCRIPTIONAL REGULATOR, MARR FAMILY"/>
    <property type="match status" value="1"/>
</dbReference>
<dbReference type="InterPro" id="IPR000835">
    <property type="entry name" value="HTH_MarR-typ"/>
</dbReference>
<dbReference type="InterPro" id="IPR036388">
    <property type="entry name" value="WH-like_DNA-bd_sf"/>
</dbReference>
<dbReference type="GO" id="GO:0006950">
    <property type="term" value="P:response to stress"/>
    <property type="evidence" value="ECO:0007669"/>
    <property type="project" value="TreeGrafter"/>
</dbReference>
<evidence type="ECO:0000313" key="2">
    <source>
        <dbReference type="EMBL" id="MQX15425.1"/>
    </source>
</evidence>
<name>A0A6N7LET4_SINTE</name>
<dbReference type="PROSITE" id="PS50995">
    <property type="entry name" value="HTH_MARR_2"/>
    <property type="match status" value="1"/>
</dbReference>
<sequence>MERGMNHRIHYPFANFADTVAVLPASDTMRKIPDNPESDRDADGPLISYFELARVMERASRRFSGLLRTELSKIGVDDIGPAQAMVLLAIGEAELSVGELLDRGYYMGSNISYYLKQLGDGDYIDRIASQRDKRSARIRLSEKGRKLCASLREAAKSYERALTHGEQDRRNLETAFQTLHRLELVWGNAARYGI</sequence>
<feature type="domain" description="HTH marR-type" evidence="1">
    <location>
        <begin position="49"/>
        <end position="184"/>
    </location>
</feature>
<organism evidence="2 3">
    <name type="scientific">Sinorhizobium terangae</name>
    <dbReference type="NCBI Taxonomy" id="110322"/>
    <lineage>
        <taxon>Bacteria</taxon>
        <taxon>Pseudomonadati</taxon>
        <taxon>Pseudomonadota</taxon>
        <taxon>Alphaproteobacteria</taxon>
        <taxon>Hyphomicrobiales</taxon>
        <taxon>Rhizobiaceae</taxon>
        <taxon>Sinorhizobium/Ensifer group</taxon>
        <taxon>Sinorhizobium</taxon>
    </lineage>
</organism>
<evidence type="ECO:0000313" key="3">
    <source>
        <dbReference type="Proteomes" id="UP000439983"/>
    </source>
</evidence>
<dbReference type="Pfam" id="PF12802">
    <property type="entry name" value="MarR_2"/>
    <property type="match status" value="1"/>
</dbReference>
<protein>
    <submittedName>
        <fullName evidence="2">Winged helix DNA-binding protein</fullName>
    </submittedName>
</protein>
<dbReference type="InterPro" id="IPR036390">
    <property type="entry name" value="WH_DNA-bd_sf"/>
</dbReference>
<dbReference type="SUPFAM" id="SSF46785">
    <property type="entry name" value="Winged helix' DNA-binding domain"/>
    <property type="match status" value="1"/>
</dbReference>